<organism evidence="2 3">
    <name type="scientific">Coccomyxa viridis</name>
    <dbReference type="NCBI Taxonomy" id="1274662"/>
    <lineage>
        <taxon>Eukaryota</taxon>
        <taxon>Viridiplantae</taxon>
        <taxon>Chlorophyta</taxon>
        <taxon>core chlorophytes</taxon>
        <taxon>Trebouxiophyceae</taxon>
        <taxon>Trebouxiophyceae incertae sedis</taxon>
        <taxon>Coccomyxaceae</taxon>
        <taxon>Coccomyxa</taxon>
    </lineage>
</organism>
<comment type="caution">
    <text evidence="2">The sequence shown here is derived from an EMBL/GenBank/DDBJ whole genome shotgun (WGS) entry which is preliminary data.</text>
</comment>
<proteinExistence type="predicted"/>
<name>A0ABP1FLM2_9CHLO</name>
<dbReference type="Proteomes" id="UP001497392">
    <property type="component" value="Unassembled WGS sequence"/>
</dbReference>
<dbReference type="Pfam" id="PF08642">
    <property type="entry name" value="Rxt3"/>
    <property type="match status" value="1"/>
</dbReference>
<dbReference type="InterPro" id="IPR013951">
    <property type="entry name" value="Rxt3"/>
</dbReference>
<sequence length="379" mass="42544">MKRAAPEPEGGHLQNGVKPQAVEHGYPSETGNSEEDERSRAMRRSTRPKTTPRRALTRGEQLPVLYYKEGERLSELASFVREGSEQLVEVRIPAASLTNTNRQVRARQLWGNEIYTQDSDLVAVLMHLGYYNHVLAAPPVNALEIRAVIQPLPPQKAYSSCPRNSIRSRAWGTASEGCSYRVERCILVSKNGMHSDLEPTPDGAATVVPTFAPAQHERALNTRSASAAHDRRARTMQEITLQYNLCNEPWLKYTMTAVSDRGLKPSQWASARLHSEVLYLETHRQRYELSRVDTSASSGTDANSQGETYRWALCKEPLPLVEMRHVGIPLPAKHVEVLHSSLAWEDLQWCNIGVILKGKALPFARMHWTARCQPRGEAP</sequence>
<reference evidence="2 3" key="1">
    <citation type="submission" date="2024-06" db="EMBL/GenBank/DDBJ databases">
        <authorList>
            <person name="Kraege A."/>
            <person name="Thomma B."/>
        </authorList>
    </citation>
    <scope>NUCLEOTIDE SEQUENCE [LARGE SCALE GENOMIC DNA]</scope>
</reference>
<feature type="compositionally biased region" description="Basic residues" evidence="1">
    <location>
        <begin position="41"/>
        <end position="56"/>
    </location>
</feature>
<dbReference type="InterPro" id="IPR036609">
    <property type="entry name" value="LCCL_sf"/>
</dbReference>
<evidence type="ECO:0000313" key="2">
    <source>
        <dbReference type="EMBL" id="CAL5220855.1"/>
    </source>
</evidence>
<dbReference type="Gene3D" id="2.170.130.20">
    <property type="entry name" value="LCCL-like domain"/>
    <property type="match status" value="1"/>
</dbReference>
<keyword evidence="3" id="KW-1185">Reference proteome</keyword>
<feature type="region of interest" description="Disordered" evidence="1">
    <location>
        <begin position="1"/>
        <end position="57"/>
    </location>
</feature>
<evidence type="ECO:0000256" key="1">
    <source>
        <dbReference type="SAM" id="MobiDB-lite"/>
    </source>
</evidence>
<dbReference type="EMBL" id="CAXHTA020000004">
    <property type="protein sequence ID" value="CAL5220855.1"/>
    <property type="molecule type" value="Genomic_DNA"/>
</dbReference>
<gene>
    <name evidence="2" type="primary">g2940</name>
    <name evidence="2" type="ORF">VP750_LOCUS2514</name>
</gene>
<feature type="compositionally biased region" description="Basic and acidic residues" evidence="1">
    <location>
        <begin position="1"/>
        <end position="10"/>
    </location>
</feature>
<protein>
    <submittedName>
        <fullName evidence="2">G2940 protein</fullName>
    </submittedName>
</protein>
<accession>A0ABP1FLM2</accession>
<evidence type="ECO:0000313" key="3">
    <source>
        <dbReference type="Proteomes" id="UP001497392"/>
    </source>
</evidence>